<dbReference type="AlphaFoldDB" id="A0AAV4ZH25"/>
<name>A0AAV4ZH25_9HYPH</name>
<feature type="signal peptide" evidence="1">
    <location>
        <begin position="1"/>
        <end position="22"/>
    </location>
</feature>
<accession>A0AAV4ZH25</accession>
<reference evidence="2" key="2">
    <citation type="submission" date="2021-08" db="EMBL/GenBank/DDBJ databases">
        <authorList>
            <person name="Tani A."/>
            <person name="Ola A."/>
            <person name="Ogura Y."/>
            <person name="Katsura K."/>
            <person name="Hayashi T."/>
        </authorList>
    </citation>
    <scope>NUCLEOTIDE SEQUENCE</scope>
    <source>
        <strain evidence="2">DSM 16372</strain>
    </source>
</reference>
<gene>
    <name evidence="2" type="ORF">BHAOGJBA_1016</name>
</gene>
<evidence type="ECO:0008006" key="4">
    <source>
        <dbReference type="Google" id="ProtNLM"/>
    </source>
</evidence>
<sequence length="197" mass="20887">MRALPTLSLTLLLGLAASPALAAGGGDKPDPAKEAAMKALAIRDAPKEATAQDYVKEAPKAGYCAGIADAAADARFAWQKEQLAALERDVEARIAKLEAKRAEYEDWLRRRNEFLAKADAGVVALYAKMRPDAAAPQLATMPEDAAAAILTKLNARAASAILAEMESARAAGLARKMSDLGRKAAERTSEPKKDERS</sequence>
<dbReference type="EMBL" id="BPQO01000003">
    <property type="protein sequence ID" value="GJD87512.1"/>
    <property type="molecule type" value="Genomic_DNA"/>
</dbReference>
<feature type="chain" id="PRO_5043338243" description="MgtE protein" evidence="1">
    <location>
        <begin position="23"/>
        <end position="197"/>
    </location>
</feature>
<reference evidence="2" key="1">
    <citation type="journal article" date="2016" name="Front. Microbiol.">
        <title>Genome Sequence of the Piezophilic, Mesophilic Sulfate-Reducing Bacterium Desulfovibrio indicus J2T.</title>
        <authorList>
            <person name="Cao J."/>
            <person name="Maignien L."/>
            <person name="Shao Z."/>
            <person name="Alain K."/>
            <person name="Jebbar M."/>
        </authorList>
    </citation>
    <scope>NUCLEOTIDE SEQUENCE</scope>
    <source>
        <strain evidence="2">DSM 16372</strain>
    </source>
</reference>
<organism evidence="2 3">
    <name type="scientific">Methylobacterium hispanicum</name>
    <dbReference type="NCBI Taxonomy" id="270350"/>
    <lineage>
        <taxon>Bacteria</taxon>
        <taxon>Pseudomonadati</taxon>
        <taxon>Pseudomonadota</taxon>
        <taxon>Alphaproteobacteria</taxon>
        <taxon>Hyphomicrobiales</taxon>
        <taxon>Methylobacteriaceae</taxon>
        <taxon>Methylobacterium</taxon>
    </lineage>
</organism>
<evidence type="ECO:0000313" key="2">
    <source>
        <dbReference type="EMBL" id="GJD87512.1"/>
    </source>
</evidence>
<evidence type="ECO:0000256" key="1">
    <source>
        <dbReference type="SAM" id="SignalP"/>
    </source>
</evidence>
<keyword evidence="3" id="KW-1185">Reference proteome</keyword>
<evidence type="ECO:0000313" key="3">
    <source>
        <dbReference type="Proteomes" id="UP001055247"/>
    </source>
</evidence>
<keyword evidence="1" id="KW-0732">Signal</keyword>
<proteinExistence type="predicted"/>
<dbReference type="Proteomes" id="UP001055247">
    <property type="component" value="Unassembled WGS sequence"/>
</dbReference>
<protein>
    <recommendedName>
        <fullName evidence="4">MgtE protein</fullName>
    </recommendedName>
</protein>
<dbReference type="SUPFAM" id="SSF158791">
    <property type="entry name" value="MgtE N-terminal domain-like"/>
    <property type="match status" value="1"/>
</dbReference>
<comment type="caution">
    <text evidence="2">The sequence shown here is derived from an EMBL/GenBank/DDBJ whole genome shotgun (WGS) entry which is preliminary data.</text>
</comment>